<dbReference type="RefSeq" id="WP_205387213.1">
    <property type="nucleotide sequence ID" value="NZ_JAFFZS010000058.1"/>
</dbReference>
<comment type="caution">
    <text evidence="2">The sequence shown here is derived from an EMBL/GenBank/DDBJ whole genome shotgun (WGS) entry which is preliminary data.</text>
</comment>
<accession>A0ABS2W0Z8</accession>
<organism evidence="2 3">
    <name type="scientific">Streptomyces actuosus</name>
    <dbReference type="NCBI Taxonomy" id="1885"/>
    <lineage>
        <taxon>Bacteria</taxon>
        <taxon>Bacillati</taxon>
        <taxon>Actinomycetota</taxon>
        <taxon>Actinomycetes</taxon>
        <taxon>Kitasatosporales</taxon>
        <taxon>Streptomycetaceae</taxon>
        <taxon>Streptomyces</taxon>
    </lineage>
</organism>
<feature type="region of interest" description="Disordered" evidence="1">
    <location>
        <begin position="90"/>
        <end position="113"/>
    </location>
</feature>
<evidence type="ECO:0000313" key="2">
    <source>
        <dbReference type="EMBL" id="MBN0049092.1"/>
    </source>
</evidence>
<gene>
    <name evidence="2" type="ORF">JS756_34430</name>
</gene>
<feature type="region of interest" description="Disordered" evidence="1">
    <location>
        <begin position="20"/>
        <end position="54"/>
    </location>
</feature>
<evidence type="ECO:0000256" key="1">
    <source>
        <dbReference type="SAM" id="MobiDB-lite"/>
    </source>
</evidence>
<sequence length="113" mass="11964">MSDLIRRLAVRVGRALVRAGSTRPPATAPVAGHRTAFRARPVPPAPLPRHRSPYGLVTVLDGGATRAVRPYVVAHERQWRLLHGSASGQVLAPSAPGRGLRGPNRVHGPGAAR</sequence>
<keyword evidence="3" id="KW-1185">Reference proteome</keyword>
<protein>
    <submittedName>
        <fullName evidence="2">Uncharacterized protein</fullName>
    </submittedName>
</protein>
<proteinExistence type="predicted"/>
<evidence type="ECO:0000313" key="3">
    <source>
        <dbReference type="Proteomes" id="UP000788262"/>
    </source>
</evidence>
<reference evidence="2 3" key="1">
    <citation type="submission" date="2021-02" db="EMBL/GenBank/DDBJ databases">
        <title>Whole genome sequencing of Streptomyces actuosus VRA1.</title>
        <authorList>
            <person name="Sen G."/>
            <person name="Sen A."/>
        </authorList>
    </citation>
    <scope>NUCLEOTIDE SEQUENCE [LARGE SCALE GENOMIC DNA]</scope>
    <source>
        <strain evidence="2 3">VRA1</strain>
    </source>
</reference>
<name>A0ABS2W0Z8_STRAS</name>
<dbReference type="EMBL" id="JAFFZS010000058">
    <property type="protein sequence ID" value="MBN0049092.1"/>
    <property type="molecule type" value="Genomic_DNA"/>
</dbReference>
<dbReference type="Proteomes" id="UP000788262">
    <property type="component" value="Unassembled WGS sequence"/>
</dbReference>